<evidence type="ECO:0000256" key="6">
    <source>
        <dbReference type="RuleBase" id="RU361200"/>
    </source>
</evidence>
<protein>
    <recommendedName>
        <fullName evidence="5 6">N5-carboxyaminoimidazole ribonucleotide synthase</fullName>
        <shortName evidence="5 6">N5-CAIR synthase</shortName>
        <ecNumber evidence="5 6">6.3.4.18</ecNumber>
    </recommendedName>
    <alternativeName>
        <fullName evidence="5 6">5-(carboxyamino)imidazole ribonucleotide synthetase</fullName>
    </alternativeName>
</protein>
<organism evidence="8 9">
    <name type="scientific">Sphingomonas alpina</name>
    <dbReference type="NCBI Taxonomy" id="653931"/>
    <lineage>
        <taxon>Bacteria</taxon>
        <taxon>Pseudomonadati</taxon>
        <taxon>Pseudomonadota</taxon>
        <taxon>Alphaproteobacteria</taxon>
        <taxon>Sphingomonadales</taxon>
        <taxon>Sphingomonadaceae</taxon>
        <taxon>Sphingomonas</taxon>
    </lineage>
</organism>
<dbReference type="InterPro" id="IPR003135">
    <property type="entry name" value="ATP-grasp_carboxylate-amine"/>
</dbReference>
<dbReference type="GO" id="GO:0005524">
    <property type="term" value="F:ATP binding"/>
    <property type="evidence" value="ECO:0007669"/>
    <property type="project" value="UniProtKB-UniRule"/>
</dbReference>
<dbReference type="Proteomes" id="UP000516148">
    <property type="component" value="Chromosome"/>
</dbReference>
<comment type="similarity">
    <text evidence="5 6">Belongs to the PurK/PurT family.</text>
</comment>
<evidence type="ECO:0000259" key="7">
    <source>
        <dbReference type="PROSITE" id="PS50975"/>
    </source>
</evidence>
<dbReference type="EMBL" id="CP061038">
    <property type="protein sequence ID" value="QNQ09427.1"/>
    <property type="molecule type" value="Genomic_DNA"/>
</dbReference>
<dbReference type="KEGG" id="spap:H3Z74_22730"/>
<dbReference type="InterPro" id="IPR011761">
    <property type="entry name" value="ATP-grasp"/>
</dbReference>
<dbReference type="NCBIfam" id="TIGR01161">
    <property type="entry name" value="purK"/>
    <property type="match status" value="1"/>
</dbReference>
<dbReference type="RefSeq" id="WP_187761741.1">
    <property type="nucleotide sequence ID" value="NZ_CP061038.1"/>
</dbReference>
<dbReference type="AlphaFoldDB" id="A0A7H0LIC4"/>
<dbReference type="UniPathway" id="UPA00074">
    <property type="reaction ID" value="UER00942"/>
</dbReference>
<dbReference type="InterPro" id="IPR013815">
    <property type="entry name" value="ATP_grasp_subdomain_1"/>
</dbReference>
<dbReference type="Gene3D" id="3.40.50.20">
    <property type="match status" value="1"/>
</dbReference>
<dbReference type="InterPro" id="IPR016185">
    <property type="entry name" value="PreATP-grasp_dom_sf"/>
</dbReference>
<accession>A0A7H0LIC4</accession>
<comment type="function">
    <text evidence="5">Catalyzes the ATP-dependent conversion of 5-aminoimidazole ribonucleotide (AIR) and HCO(3)(-) to N5-carboxyaminoimidazole ribonucleotide (N5-CAIR).</text>
</comment>
<feature type="binding site" evidence="5">
    <location>
        <begin position="181"/>
        <end position="184"/>
    </location>
    <ligand>
        <name>ATP</name>
        <dbReference type="ChEBI" id="CHEBI:30616"/>
    </ligand>
</feature>
<dbReference type="EC" id="6.3.4.18" evidence="5 6"/>
<dbReference type="GO" id="GO:0006189">
    <property type="term" value="P:'de novo' IMP biosynthetic process"/>
    <property type="evidence" value="ECO:0007669"/>
    <property type="project" value="UniProtKB-UniRule"/>
</dbReference>
<dbReference type="Gene3D" id="3.30.1490.20">
    <property type="entry name" value="ATP-grasp fold, A domain"/>
    <property type="match status" value="1"/>
</dbReference>
<dbReference type="PANTHER" id="PTHR11609:SF5">
    <property type="entry name" value="PHOSPHORIBOSYLAMINOIMIDAZOLE CARBOXYLASE"/>
    <property type="match status" value="1"/>
</dbReference>
<proteinExistence type="inferred from homology"/>
<evidence type="ECO:0000256" key="3">
    <source>
        <dbReference type="ARBA" id="ARBA00022755"/>
    </source>
</evidence>
<dbReference type="InterPro" id="IPR005875">
    <property type="entry name" value="PurK"/>
</dbReference>
<feature type="domain" description="ATP-grasp" evidence="7">
    <location>
        <begin position="110"/>
        <end position="296"/>
    </location>
</feature>
<evidence type="ECO:0000256" key="2">
    <source>
        <dbReference type="ARBA" id="ARBA00022741"/>
    </source>
</evidence>
<feature type="binding site" evidence="5">
    <location>
        <begin position="266"/>
        <end position="267"/>
    </location>
    <ligand>
        <name>ATP</name>
        <dbReference type="ChEBI" id="CHEBI:30616"/>
    </ligand>
</feature>
<dbReference type="Pfam" id="PF22660">
    <property type="entry name" value="RS_preATP-grasp-like"/>
    <property type="match status" value="1"/>
</dbReference>
<comment type="catalytic activity">
    <reaction evidence="5 6">
        <text>5-amino-1-(5-phospho-beta-D-ribosyl)imidazole + hydrogencarbonate + ATP = 5-carboxyamino-1-(5-phospho-D-ribosyl)imidazole + ADP + phosphate + 2 H(+)</text>
        <dbReference type="Rhea" id="RHEA:19317"/>
        <dbReference type="ChEBI" id="CHEBI:15378"/>
        <dbReference type="ChEBI" id="CHEBI:17544"/>
        <dbReference type="ChEBI" id="CHEBI:30616"/>
        <dbReference type="ChEBI" id="CHEBI:43474"/>
        <dbReference type="ChEBI" id="CHEBI:58730"/>
        <dbReference type="ChEBI" id="CHEBI:137981"/>
        <dbReference type="ChEBI" id="CHEBI:456216"/>
        <dbReference type="EC" id="6.3.4.18"/>
    </reaction>
</comment>
<feature type="binding site" evidence="5">
    <location>
        <position position="106"/>
    </location>
    <ligand>
        <name>ATP</name>
        <dbReference type="ChEBI" id="CHEBI:30616"/>
    </ligand>
</feature>
<sequence>MTVLPPGSTIGILGGGQLGRMLAVAAAQLGYNTRVLAPDAESVAAQTASSFTRADYHSRIVLDEFAAACDVVTYEFENIALEPVEYLAGKVPVHPAPAALGIAQDRATEKAFVETIGGRTAPWAAVATLDELKAAIDTIGCPAILKTLRLGYDGKGQVRIAAPGDAEAAWQAIGQRPAILEGFVTFSHEFSILLARSPDGSTVSYPPPWNEHKDGVLDRSTLPAPAEIAAQWDEAAELAGRIAEALGYAGILACEFFAGTDGPVFNEMAPRVHNSGHWTIEGANCSQFENHIRAICGLPLGDTGLTAPKVVMDNLIGHDADRWAEILAEPGAHLHLYGKETRPGRKMGHVTRLLRD</sequence>
<evidence type="ECO:0000256" key="4">
    <source>
        <dbReference type="ARBA" id="ARBA00022840"/>
    </source>
</evidence>
<dbReference type="SUPFAM" id="SSF51246">
    <property type="entry name" value="Rudiment single hybrid motif"/>
    <property type="match status" value="1"/>
</dbReference>
<keyword evidence="2 5" id="KW-0547">Nucleotide-binding</keyword>
<keyword evidence="1 5" id="KW-0436">Ligase</keyword>
<comment type="pathway">
    <text evidence="5 6">Purine metabolism; IMP biosynthesis via de novo pathway; 5-amino-1-(5-phospho-D-ribosyl)imidazole-4-carboxylate from 5-amino-1-(5-phospho-D-ribosyl)imidazole (N5-CAIR route): step 1/2.</text>
</comment>
<dbReference type="GO" id="GO:0046872">
    <property type="term" value="F:metal ion binding"/>
    <property type="evidence" value="ECO:0007669"/>
    <property type="project" value="InterPro"/>
</dbReference>
<dbReference type="GO" id="GO:0005829">
    <property type="term" value="C:cytosol"/>
    <property type="evidence" value="ECO:0007669"/>
    <property type="project" value="TreeGrafter"/>
</dbReference>
<evidence type="ECO:0000313" key="9">
    <source>
        <dbReference type="Proteomes" id="UP000516148"/>
    </source>
</evidence>
<gene>
    <name evidence="5 6" type="primary">purK</name>
    <name evidence="8" type="ORF">H3Z74_22730</name>
</gene>
<dbReference type="PROSITE" id="PS50975">
    <property type="entry name" value="ATP_GRASP"/>
    <property type="match status" value="1"/>
</dbReference>
<dbReference type="PANTHER" id="PTHR11609">
    <property type="entry name" value="PURINE BIOSYNTHESIS PROTEIN 6/7, PUR6/7"/>
    <property type="match status" value="1"/>
</dbReference>
<dbReference type="GO" id="GO:0034028">
    <property type="term" value="F:5-(carboxyamino)imidazole ribonucleotide synthase activity"/>
    <property type="evidence" value="ECO:0007669"/>
    <property type="project" value="UniProtKB-UniRule"/>
</dbReference>
<dbReference type="HAMAP" id="MF_01928">
    <property type="entry name" value="PurK"/>
    <property type="match status" value="1"/>
</dbReference>
<evidence type="ECO:0000313" key="8">
    <source>
        <dbReference type="EMBL" id="QNQ09427.1"/>
    </source>
</evidence>
<dbReference type="Gene3D" id="3.30.470.20">
    <property type="entry name" value="ATP-grasp fold, B domain"/>
    <property type="match status" value="1"/>
</dbReference>
<dbReference type="Pfam" id="PF17769">
    <property type="entry name" value="PurK_C"/>
    <property type="match status" value="1"/>
</dbReference>
<reference evidence="8 9" key="1">
    <citation type="submission" date="2020-09" db="EMBL/GenBank/DDBJ databases">
        <title>Sphingomonas sp., a new species isolated from pork steak.</title>
        <authorList>
            <person name="Heidler von Heilborn D."/>
        </authorList>
    </citation>
    <scope>NUCLEOTIDE SEQUENCE [LARGE SCALE GENOMIC DNA]</scope>
    <source>
        <strain evidence="9">S8-3T</strain>
    </source>
</reference>
<feature type="binding site" evidence="5">
    <location>
        <position position="146"/>
    </location>
    <ligand>
        <name>ATP</name>
        <dbReference type="ChEBI" id="CHEBI:30616"/>
    </ligand>
</feature>
<dbReference type="SUPFAM" id="SSF56059">
    <property type="entry name" value="Glutathione synthetase ATP-binding domain-like"/>
    <property type="match status" value="1"/>
</dbReference>
<dbReference type="FunFam" id="3.30.1490.20:FF:000015">
    <property type="entry name" value="N5-carboxyaminoimidazole ribonucleotide synthase"/>
    <property type="match status" value="1"/>
</dbReference>
<keyword evidence="3 5" id="KW-0658">Purine biosynthesis</keyword>
<dbReference type="InterPro" id="IPR054350">
    <property type="entry name" value="PurT/PurK_preATP-grasp"/>
</dbReference>
<dbReference type="NCBIfam" id="NF004676">
    <property type="entry name" value="PRK06019.1-2"/>
    <property type="match status" value="1"/>
</dbReference>
<feature type="binding site" evidence="5">
    <location>
        <position position="212"/>
    </location>
    <ligand>
        <name>ATP</name>
        <dbReference type="ChEBI" id="CHEBI:30616"/>
    </ligand>
</feature>
<dbReference type="NCBIfam" id="NF004679">
    <property type="entry name" value="PRK06019.1-5"/>
    <property type="match status" value="1"/>
</dbReference>
<evidence type="ECO:0000256" key="5">
    <source>
        <dbReference type="HAMAP-Rule" id="MF_01928"/>
    </source>
</evidence>
<feature type="binding site" evidence="5">
    <location>
        <position position="189"/>
    </location>
    <ligand>
        <name>ATP</name>
        <dbReference type="ChEBI" id="CHEBI:30616"/>
    </ligand>
</feature>
<feature type="binding site" evidence="5">
    <location>
        <begin position="151"/>
        <end position="157"/>
    </location>
    <ligand>
        <name>ATP</name>
        <dbReference type="ChEBI" id="CHEBI:30616"/>
    </ligand>
</feature>
<dbReference type="Pfam" id="PF02222">
    <property type="entry name" value="ATP-grasp"/>
    <property type="match status" value="1"/>
</dbReference>
<comment type="function">
    <text evidence="6">Catalyzes the ATP-dependent conversion of 5-aminoimidazole ribonucleotide (AIR) and HCO(3)- to N5-carboxyaminoimidazole ribonucleotide (N5-CAIR).</text>
</comment>
<evidence type="ECO:0000256" key="1">
    <source>
        <dbReference type="ARBA" id="ARBA00022598"/>
    </source>
</evidence>
<dbReference type="InterPro" id="IPR011054">
    <property type="entry name" value="Rudment_hybrid_motif"/>
</dbReference>
<comment type="subunit">
    <text evidence="5 6">Homodimer.</text>
</comment>
<dbReference type="SUPFAM" id="SSF52440">
    <property type="entry name" value="PreATP-grasp domain"/>
    <property type="match status" value="1"/>
</dbReference>
<keyword evidence="4 5" id="KW-0067">ATP-binding</keyword>
<dbReference type="InterPro" id="IPR040686">
    <property type="entry name" value="PurK_C"/>
</dbReference>
<dbReference type="GO" id="GO:0004638">
    <property type="term" value="F:phosphoribosylaminoimidazole carboxylase activity"/>
    <property type="evidence" value="ECO:0007669"/>
    <property type="project" value="InterPro"/>
</dbReference>
<name>A0A7H0LIC4_9SPHN</name>
<keyword evidence="9" id="KW-1185">Reference proteome</keyword>